<reference evidence="1 2" key="1">
    <citation type="journal article" date="2014" name="Agronomy (Basel)">
        <title>A Draft Genome Sequence for Ensete ventricosum, the Drought-Tolerant Tree Against Hunger.</title>
        <authorList>
            <person name="Harrison J."/>
            <person name="Moore K.A."/>
            <person name="Paszkiewicz K."/>
            <person name="Jones T."/>
            <person name="Grant M."/>
            <person name="Ambacheew D."/>
            <person name="Muzemil S."/>
            <person name="Studholme D.J."/>
        </authorList>
    </citation>
    <scope>NUCLEOTIDE SEQUENCE [LARGE SCALE GENOMIC DNA]</scope>
</reference>
<organism evidence="1 2">
    <name type="scientific">Ensete ventricosum</name>
    <name type="common">Abyssinian banana</name>
    <name type="synonym">Musa ensete</name>
    <dbReference type="NCBI Taxonomy" id="4639"/>
    <lineage>
        <taxon>Eukaryota</taxon>
        <taxon>Viridiplantae</taxon>
        <taxon>Streptophyta</taxon>
        <taxon>Embryophyta</taxon>
        <taxon>Tracheophyta</taxon>
        <taxon>Spermatophyta</taxon>
        <taxon>Magnoliopsida</taxon>
        <taxon>Liliopsida</taxon>
        <taxon>Zingiberales</taxon>
        <taxon>Musaceae</taxon>
        <taxon>Ensete</taxon>
    </lineage>
</organism>
<comment type="caution">
    <text evidence="1">The sequence shown here is derived from an EMBL/GenBank/DDBJ whole genome shotgun (WGS) entry which is preliminary data.</text>
</comment>
<evidence type="ECO:0000313" key="1">
    <source>
        <dbReference type="EMBL" id="RRT55832.1"/>
    </source>
</evidence>
<dbReference type="AlphaFoldDB" id="A0A426YVT0"/>
<name>A0A426YVT0_ENSVE</name>
<dbReference type="Proteomes" id="UP000287651">
    <property type="component" value="Unassembled WGS sequence"/>
</dbReference>
<accession>A0A426YVT0</accession>
<proteinExistence type="predicted"/>
<dbReference type="EMBL" id="AMZH03009903">
    <property type="protein sequence ID" value="RRT55832.1"/>
    <property type="molecule type" value="Genomic_DNA"/>
</dbReference>
<gene>
    <name evidence="1" type="ORF">B296_00039840</name>
</gene>
<evidence type="ECO:0000313" key="2">
    <source>
        <dbReference type="Proteomes" id="UP000287651"/>
    </source>
</evidence>
<protein>
    <submittedName>
        <fullName evidence="1">Uncharacterized protein</fullName>
    </submittedName>
</protein>
<sequence>MPRVLGVAHAALSLCQEVTMEALEARCPKNRDTHPKKSPKLGLRKLLKSTIAWKVVTREAATPTKQQAVDLHTEVDQLKSNLKEAEQ</sequence>